<dbReference type="AlphaFoldDB" id="A0A7R9JI58"/>
<keyword evidence="1" id="KW-0732">Signal</keyword>
<sequence>MPDVVLLLAFMLVPGLAKETDTTMLVSQVNSSPGPKWWPDNTGQHFLSDVSGLHQYSLIDVPYRSCPSGQRWFLNRCRKVL</sequence>
<proteinExistence type="predicted"/>
<evidence type="ECO:0000313" key="2">
    <source>
        <dbReference type="EMBL" id="CAD7579750.1"/>
    </source>
</evidence>
<organism evidence="2">
    <name type="scientific">Timema californicum</name>
    <name type="common">California timema</name>
    <name type="synonym">Walking stick</name>
    <dbReference type="NCBI Taxonomy" id="61474"/>
    <lineage>
        <taxon>Eukaryota</taxon>
        <taxon>Metazoa</taxon>
        <taxon>Ecdysozoa</taxon>
        <taxon>Arthropoda</taxon>
        <taxon>Hexapoda</taxon>
        <taxon>Insecta</taxon>
        <taxon>Pterygota</taxon>
        <taxon>Neoptera</taxon>
        <taxon>Polyneoptera</taxon>
        <taxon>Phasmatodea</taxon>
        <taxon>Timematodea</taxon>
        <taxon>Timematoidea</taxon>
        <taxon>Timematidae</taxon>
        <taxon>Timema</taxon>
    </lineage>
</organism>
<protein>
    <submittedName>
        <fullName evidence="2">(California timema) hypothetical protein</fullName>
    </submittedName>
</protein>
<feature type="signal peptide" evidence="1">
    <location>
        <begin position="1"/>
        <end position="17"/>
    </location>
</feature>
<reference evidence="2" key="1">
    <citation type="submission" date="2020-11" db="EMBL/GenBank/DDBJ databases">
        <authorList>
            <person name="Tran Van P."/>
        </authorList>
    </citation>
    <scope>NUCLEOTIDE SEQUENCE</scope>
</reference>
<evidence type="ECO:0000256" key="1">
    <source>
        <dbReference type="SAM" id="SignalP"/>
    </source>
</evidence>
<gene>
    <name evidence="2" type="ORF">TCMB3V08_LOCUS12283</name>
</gene>
<accession>A0A7R9JI58</accession>
<dbReference type="EMBL" id="OE193679">
    <property type="protein sequence ID" value="CAD7579750.1"/>
    <property type="molecule type" value="Genomic_DNA"/>
</dbReference>
<name>A0A7R9JI58_TIMCA</name>
<feature type="chain" id="PRO_5030907166" evidence="1">
    <location>
        <begin position="18"/>
        <end position="81"/>
    </location>
</feature>